<dbReference type="EMBL" id="CP024785">
    <property type="protein sequence ID" value="AUB38157.1"/>
    <property type="molecule type" value="Genomic_DNA"/>
</dbReference>
<protein>
    <submittedName>
        <fullName evidence="1">Uncharacterized protein</fullName>
    </submittedName>
</protein>
<keyword evidence="2" id="KW-1185">Reference proteome</keyword>
<dbReference type="AlphaFoldDB" id="A0A2K8SRV5"/>
<evidence type="ECO:0000313" key="1">
    <source>
        <dbReference type="EMBL" id="AUB38157.1"/>
    </source>
</evidence>
<accession>A0A2K8SRV5</accession>
<dbReference type="Proteomes" id="UP000232003">
    <property type="component" value="Chromosome"/>
</dbReference>
<organism evidence="1 2">
    <name type="scientific">Nostoc flagelliforme CCNUN1</name>
    <dbReference type="NCBI Taxonomy" id="2038116"/>
    <lineage>
        <taxon>Bacteria</taxon>
        <taxon>Bacillati</taxon>
        <taxon>Cyanobacteriota</taxon>
        <taxon>Cyanophyceae</taxon>
        <taxon>Nostocales</taxon>
        <taxon>Nostocaceae</taxon>
        <taxon>Nostoc</taxon>
    </lineage>
</organism>
<gene>
    <name evidence="1" type="ORF">COO91_04122</name>
</gene>
<evidence type="ECO:0000313" key="2">
    <source>
        <dbReference type="Proteomes" id="UP000232003"/>
    </source>
</evidence>
<reference evidence="1 2" key="1">
    <citation type="submission" date="2017-11" db="EMBL/GenBank/DDBJ databases">
        <title>Complete genome of a free-living desiccation-tolerant cyanobacterium and its photosynthetic adaptation to extreme terrestrial habitat.</title>
        <authorList>
            <person name="Shang J."/>
        </authorList>
    </citation>
    <scope>NUCLEOTIDE SEQUENCE [LARGE SCALE GENOMIC DNA]</scope>
    <source>
        <strain evidence="1 2">CCNUN1</strain>
    </source>
</reference>
<proteinExistence type="predicted"/>
<sequence>MLTPSVGTPNFSQIHSPQNLILPEILVLRSEVVKERLNCEVSKTH</sequence>
<name>A0A2K8SRV5_9NOSO</name>
<dbReference type="KEGG" id="nfl:COO91_04122"/>